<organism evidence="7 8">
    <name type="scientific">Boudabousia marimammalium</name>
    <dbReference type="NCBI Taxonomy" id="156892"/>
    <lineage>
        <taxon>Bacteria</taxon>
        <taxon>Bacillati</taxon>
        <taxon>Actinomycetota</taxon>
        <taxon>Actinomycetes</taxon>
        <taxon>Actinomycetales</taxon>
        <taxon>Actinomycetaceae</taxon>
        <taxon>Boudabousia</taxon>
    </lineage>
</organism>
<evidence type="ECO:0000256" key="6">
    <source>
        <dbReference type="SAM" id="MobiDB-lite"/>
    </source>
</evidence>
<dbReference type="InterPro" id="IPR050492">
    <property type="entry name" value="Bact_metal-bind_prot9"/>
</dbReference>
<feature type="region of interest" description="Disordered" evidence="6">
    <location>
        <begin position="575"/>
        <end position="630"/>
    </location>
</feature>
<dbReference type="STRING" id="156892.BM477_00265"/>
<dbReference type="InterPro" id="IPR006127">
    <property type="entry name" value="ZnuA-like"/>
</dbReference>
<dbReference type="Gene3D" id="3.40.50.1980">
    <property type="entry name" value="Nitrogenase molybdenum iron protein domain"/>
    <property type="match status" value="3"/>
</dbReference>
<dbReference type="InterPro" id="IPR022435">
    <property type="entry name" value="Surface-anchored_actinobac"/>
</dbReference>
<comment type="similarity">
    <text evidence="5">Belongs to the bacterial solute-binding protein 9 family.</text>
</comment>
<keyword evidence="4" id="KW-0732">Signal</keyword>
<dbReference type="InterPro" id="IPR006129">
    <property type="entry name" value="AdhesinB"/>
</dbReference>
<sequence length="630" mass="67702">MGHSKARGKDRRLELTMQSRSRNVRSRTPKPTMQSRSRNIRNRTPKLTALSLVLGASLTLSACTPSAPAIDPTRTNPDGTHHVQVVASTGIIADLARNVAGDRATVTPLVPEGADPHSYEPTLRDIRSIVYADAAFTNYVMLEEHSLIKAIDANLPETSENVALAEDAARYSAEIIPLVEDASLDTIWLGLRVRGNGKAYGANRSSEATIKATGMRGPGILAGYLTGSFGKPDIYFNSGDGIDPTDDSVALPLDAHTHVSWAFDKPGIYQLDLQATLNPDQNASNTVGSGSKRAIPSGETTLTFAVGVDPHSLPGADQKQILDAGHADITADIDTGKFSLFADPKGGGEYTQKDIDPANAIIEVPSKALQAIPPGPEFRFLGKAGQQIYLLPQAVLGKHVHGEIDPHLWHDVRNAKAYVKSIRDTLSKIDPQGAHIYAQNTANYLAKLDATDAFVRKTIHEVPPAKRTLVTTHDAYGYLAHAYGLKVVGFITPNPGTEPSVAQRVKLARTMADLGVKAVFAEPYLATRNQELQQVAHDAGAAVCPIYSDSFDPTVNTYIDMMRFNATSIRTCLGDAQPWTGPEPTPEHSHGHSHGDSGAHMEGAEDEDAHQHTDGHSATPDHGHSDTHQH</sequence>
<evidence type="ECO:0000256" key="3">
    <source>
        <dbReference type="ARBA" id="ARBA00022723"/>
    </source>
</evidence>
<dbReference type="PRINTS" id="PR00691">
    <property type="entry name" value="ADHESINB"/>
</dbReference>
<comment type="caution">
    <text evidence="7">The sequence shown here is derived from an EMBL/GenBank/DDBJ whole genome shotgun (WGS) entry which is preliminary data.</text>
</comment>
<feature type="compositionally biased region" description="Basic residues" evidence="6">
    <location>
        <begin position="1"/>
        <end position="10"/>
    </location>
</feature>
<dbReference type="GO" id="GO:0007155">
    <property type="term" value="P:cell adhesion"/>
    <property type="evidence" value="ECO:0007669"/>
    <property type="project" value="InterPro"/>
</dbReference>
<dbReference type="Proteomes" id="UP000186465">
    <property type="component" value="Unassembled WGS sequence"/>
</dbReference>
<evidence type="ECO:0000256" key="1">
    <source>
        <dbReference type="ARBA" id="ARBA00004196"/>
    </source>
</evidence>
<dbReference type="SUPFAM" id="SSF53807">
    <property type="entry name" value="Helical backbone' metal receptor"/>
    <property type="match status" value="1"/>
</dbReference>
<dbReference type="GO" id="GO:0046872">
    <property type="term" value="F:metal ion binding"/>
    <property type="evidence" value="ECO:0007669"/>
    <property type="project" value="UniProtKB-KW"/>
</dbReference>
<dbReference type="NCBIfam" id="NF038134">
    <property type="entry name" value="choice_anch_M"/>
    <property type="match status" value="1"/>
</dbReference>
<dbReference type="GO" id="GO:0030313">
    <property type="term" value="C:cell envelope"/>
    <property type="evidence" value="ECO:0007669"/>
    <property type="project" value="UniProtKB-SubCell"/>
</dbReference>
<gene>
    <name evidence="7" type="ORF">BM477_00265</name>
</gene>
<evidence type="ECO:0000256" key="4">
    <source>
        <dbReference type="ARBA" id="ARBA00022729"/>
    </source>
</evidence>
<dbReference type="RefSeq" id="WP_075360689.1">
    <property type="nucleotide sequence ID" value="NZ_MPDM01000001.1"/>
</dbReference>
<dbReference type="GO" id="GO:0030001">
    <property type="term" value="P:metal ion transport"/>
    <property type="evidence" value="ECO:0007669"/>
    <property type="project" value="InterPro"/>
</dbReference>
<dbReference type="PRINTS" id="PR00690">
    <property type="entry name" value="ADHESNFAMILY"/>
</dbReference>
<keyword evidence="2 5" id="KW-0813">Transport</keyword>
<feature type="compositionally biased region" description="Basic and acidic residues" evidence="6">
    <location>
        <begin position="585"/>
        <end position="630"/>
    </location>
</feature>
<evidence type="ECO:0000313" key="8">
    <source>
        <dbReference type="Proteomes" id="UP000186465"/>
    </source>
</evidence>
<evidence type="ECO:0000256" key="2">
    <source>
        <dbReference type="ARBA" id="ARBA00022448"/>
    </source>
</evidence>
<dbReference type="NCBIfam" id="TIGR03772">
    <property type="entry name" value="anch_rpt_subst"/>
    <property type="match status" value="1"/>
</dbReference>
<evidence type="ECO:0000313" key="7">
    <source>
        <dbReference type="EMBL" id="OKL50448.1"/>
    </source>
</evidence>
<keyword evidence="3" id="KW-0479">Metal-binding</keyword>
<keyword evidence="8" id="KW-1185">Reference proteome</keyword>
<dbReference type="PANTHER" id="PTHR42953:SF1">
    <property type="entry name" value="METAL-BINDING PROTEIN HI_0362-RELATED"/>
    <property type="match status" value="1"/>
</dbReference>
<dbReference type="NCBIfam" id="TIGR03769">
    <property type="entry name" value="P_ac_wall_RPT"/>
    <property type="match status" value="1"/>
</dbReference>
<dbReference type="AlphaFoldDB" id="A0A1Q5PS86"/>
<protein>
    <submittedName>
        <fullName evidence="7">Anchored repeat ABC transporter, substrate-binding protein</fullName>
    </submittedName>
</protein>
<reference evidence="8" key="1">
    <citation type="submission" date="2016-11" db="EMBL/GenBank/DDBJ databases">
        <title>Actinomyces gypaetusis sp. nov. isolated from Gypaetus barbatus in Qinghai Tibet Plateau China.</title>
        <authorList>
            <person name="Meng X."/>
        </authorList>
    </citation>
    <scope>NUCLEOTIDE SEQUENCE [LARGE SCALE GENOMIC DNA]</scope>
    <source>
        <strain evidence="8">DSM 15383</strain>
    </source>
</reference>
<accession>A0A1Q5PS86</accession>
<dbReference type="Pfam" id="PF01297">
    <property type="entry name" value="ZnuA"/>
    <property type="match status" value="2"/>
</dbReference>
<dbReference type="EMBL" id="MPDM01000001">
    <property type="protein sequence ID" value="OKL50448.1"/>
    <property type="molecule type" value="Genomic_DNA"/>
</dbReference>
<proteinExistence type="inferred from homology"/>
<dbReference type="PANTHER" id="PTHR42953">
    <property type="entry name" value="HIGH-AFFINITY ZINC UPTAKE SYSTEM PROTEIN ZNUA-RELATED"/>
    <property type="match status" value="1"/>
</dbReference>
<evidence type="ECO:0000256" key="5">
    <source>
        <dbReference type="RuleBase" id="RU003512"/>
    </source>
</evidence>
<name>A0A1Q5PS86_9ACTO</name>
<dbReference type="InterPro" id="IPR006128">
    <property type="entry name" value="Lipoprotein_PsaA-like"/>
</dbReference>
<dbReference type="InterPro" id="IPR022434">
    <property type="entry name" value="ABC_LPXTG_lipo_actinobac"/>
</dbReference>
<comment type="subcellular location">
    <subcellularLocation>
        <location evidence="1">Cell envelope</location>
    </subcellularLocation>
</comment>
<feature type="region of interest" description="Disordered" evidence="6">
    <location>
        <begin position="1"/>
        <end position="41"/>
    </location>
</feature>